<evidence type="ECO:0000259" key="1">
    <source>
        <dbReference type="Pfam" id="PF04954"/>
    </source>
</evidence>
<dbReference type="RefSeq" id="WP_204964450.1">
    <property type="nucleotide sequence ID" value="NZ_BAAAUR010000004.1"/>
</dbReference>
<organism evidence="2 3">
    <name type="scientific">Microbacterium dextranolyticum</name>
    <dbReference type="NCBI Taxonomy" id="36806"/>
    <lineage>
        <taxon>Bacteria</taxon>
        <taxon>Bacillati</taxon>
        <taxon>Actinomycetota</taxon>
        <taxon>Actinomycetes</taxon>
        <taxon>Micrococcales</taxon>
        <taxon>Microbacteriaceae</taxon>
        <taxon>Microbacterium</taxon>
    </lineage>
</organism>
<comment type="caution">
    <text evidence="2">The sequence shown here is derived from an EMBL/GenBank/DDBJ whole genome shotgun (WGS) entry which is preliminary data.</text>
</comment>
<gene>
    <name evidence="2" type="ORF">GCM10017591_10560</name>
</gene>
<evidence type="ECO:0000313" key="2">
    <source>
        <dbReference type="EMBL" id="GLJ94994.1"/>
    </source>
</evidence>
<dbReference type="Gene3D" id="3.40.50.80">
    <property type="entry name" value="Nucleotide-binding domain of ferredoxin-NADP reductase (FNR) module"/>
    <property type="match status" value="1"/>
</dbReference>
<dbReference type="PANTHER" id="PTHR30157">
    <property type="entry name" value="FERRIC REDUCTASE, NADPH-DEPENDENT"/>
    <property type="match status" value="1"/>
</dbReference>
<dbReference type="InterPro" id="IPR007037">
    <property type="entry name" value="SIP_rossman_dom"/>
</dbReference>
<dbReference type="Pfam" id="PF04954">
    <property type="entry name" value="SIP"/>
    <property type="match status" value="1"/>
</dbReference>
<dbReference type="InterPro" id="IPR039261">
    <property type="entry name" value="FNR_nucleotide-bd"/>
</dbReference>
<accession>A0A9W6M551</accession>
<dbReference type="InterPro" id="IPR039374">
    <property type="entry name" value="SIP_fam"/>
</dbReference>
<dbReference type="AlphaFoldDB" id="A0A9W6M551"/>
<sequence>MTDASPSHFLIAGDATDLPLLDQLLRRLPVDAYGQVFVEIDAHVQICPLPAPAGLTVHWLTRDEPQRGGRAARAVMGWVSEWMPDEASAHDAPYVMWIGCSTSIVMDRLYDRLGDRLEGMHLHHRPHD</sequence>
<dbReference type="EMBL" id="BSER01000007">
    <property type="protein sequence ID" value="GLJ94994.1"/>
    <property type="molecule type" value="Genomic_DNA"/>
</dbReference>
<dbReference type="Proteomes" id="UP001142291">
    <property type="component" value="Unassembled WGS sequence"/>
</dbReference>
<reference evidence="2" key="1">
    <citation type="journal article" date="2014" name="Int. J. Syst. Evol. Microbiol.">
        <title>Complete genome sequence of Corynebacterium casei LMG S-19264T (=DSM 44701T), isolated from a smear-ripened cheese.</title>
        <authorList>
            <consortium name="US DOE Joint Genome Institute (JGI-PGF)"/>
            <person name="Walter F."/>
            <person name="Albersmeier A."/>
            <person name="Kalinowski J."/>
            <person name="Ruckert C."/>
        </authorList>
    </citation>
    <scope>NUCLEOTIDE SEQUENCE</scope>
    <source>
        <strain evidence="2">VKM Ac-1940</strain>
    </source>
</reference>
<dbReference type="PANTHER" id="PTHR30157:SF0">
    <property type="entry name" value="NADPH-DEPENDENT FERRIC-CHELATE REDUCTASE"/>
    <property type="match status" value="1"/>
</dbReference>
<proteinExistence type="predicted"/>
<keyword evidence="3" id="KW-1185">Reference proteome</keyword>
<feature type="domain" description="SIP-like Rossmann fold" evidence="1">
    <location>
        <begin position="7"/>
        <end position="105"/>
    </location>
</feature>
<name>A0A9W6M551_9MICO</name>
<reference evidence="2" key="2">
    <citation type="submission" date="2023-01" db="EMBL/GenBank/DDBJ databases">
        <authorList>
            <person name="Sun Q."/>
            <person name="Evtushenko L."/>
        </authorList>
    </citation>
    <scope>NUCLEOTIDE SEQUENCE</scope>
    <source>
        <strain evidence="2">VKM Ac-1940</strain>
    </source>
</reference>
<protein>
    <recommendedName>
        <fullName evidence="1">SIP-like Rossmann fold domain-containing protein</fullName>
    </recommendedName>
</protein>
<evidence type="ECO:0000313" key="3">
    <source>
        <dbReference type="Proteomes" id="UP001142291"/>
    </source>
</evidence>